<dbReference type="RefSeq" id="WP_022089823.1">
    <property type="nucleotide sequence ID" value="NZ_JAODBU010000007.1"/>
</dbReference>
<proteinExistence type="predicted"/>
<protein>
    <submittedName>
        <fullName evidence="1">Uncharacterized protein</fullName>
    </submittedName>
</protein>
<gene>
    <name evidence="1" type="ORF">N5B56_08630</name>
</gene>
<dbReference type="EMBL" id="JAODBU010000007">
    <property type="protein sequence ID" value="MCT7399145.1"/>
    <property type="molecule type" value="Genomic_DNA"/>
</dbReference>
<organism evidence="1 2">
    <name type="scientific">Eubacterium album</name>
    <dbReference type="NCBI Taxonomy" id="2978477"/>
    <lineage>
        <taxon>Bacteria</taxon>
        <taxon>Bacillati</taxon>
        <taxon>Bacillota</taxon>
        <taxon>Clostridia</taxon>
        <taxon>Eubacteriales</taxon>
        <taxon>Eubacteriaceae</taxon>
        <taxon>Eubacterium</taxon>
    </lineage>
</organism>
<sequence length="107" mass="12582">MKWCDDLYIGHEAMDDKDNIVSKIKEGKMQFNIYVLAAPFNDTDVLDIYPSYVLLQKRYLNSELMIYGIAKGKEEAYDMTQLIIMDCFRATGQFKLKEYMENNHSFT</sequence>
<reference evidence="1" key="1">
    <citation type="submission" date="2022-09" db="EMBL/GenBank/DDBJ databases">
        <title>Eubacterium sp. LFL-14 isolated from human feces.</title>
        <authorList>
            <person name="Liu F."/>
        </authorList>
    </citation>
    <scope>NUCLEOTIDE SEQUENCE</scope>
    <source>
        <strain evidence="1">LFL-14</strain>
    </source>
</reference>
<evidence type="ECO:0000313" key="1">
    <source>
        <dbReference type="EMBL" id="MCT7399145.1"/>
    </source>
</evidence>
<comment type="caution">
    <text evidence="1">The sequence shown here is derived from an EMBL/GenBank/DDBJ whole genome shotgun (WGS) entry which is preliminary data.</text>
</comment>
<name>A0ABT2M0V0_9FIRM</name>
<keyword evidence="2" id="KW-1185">Reference proteome</keyword>
<evidence type="ECO:0000313" key="2">
    <source>
        <dbReference type="Proteomes" id="UP001431199"/>
    </source>
</evidence>
<dbReference type="Proteomes" id="UP001431199">
    <property type="component" value="Unassembled WGS sequence"/>
</dbReference>
<accession>A0ABT2M0V0</accession>